<dbReference type="GO" id="GO:0032259">
    <property type="term" value="P:methylation"/>
    <property type="evidence" value="ECO:0007669"/>
    <property type="project" value="UniProtKB-KW"/>
</dbReference>
<reference evidence="2" key="1">
    <citation type="journal article" date="2014" name="Int. J. Syst. Evol. Microbiol.">
        <title>Complete genome sequence of Corynebacterium casei LMG S-19264T (=DSM 44701T), isolated from a smear-ripened cheese.</title>
        <authorList>
            <consortium name="US DOE Joint Genome Institute (JGI-PGF)"/>
            <person name="Walter F."/>
            <person name="Albersmeier A."/>
            <person name="Kalinowski J."/>
            <person name="Ruckert C."/>
        </authorList>
    </citation>
    <scope>NUCLEOTIDE SEQUENCE</scope>
    <source>
        <strain evidence="2">CGMCC 1.15178</strain>
    </source>
</reference>
<reference evidence="2" key="2">
    <citation type="submission" date="2020-09" db="EMBL/GenBank/DDBJ databases">
        <authorList>
            <person name="Sun Q."/>
            <person name="Zhou Y."/>
        </authorList>
    </citation>
    <scope>NUCLEOTIDE SEQUENCE</scope>
    <source>
        <strain evidence="2">CGMCC 1.15178</strain>
    </source>
</reference>
<evidence type="ECO:0000313" key="2">
    <source>
        <dbReference type="EMBL" id="GGD57779.1"/>
    </source>
</evidence>
<name>A0A916YRC4_9BACL</name>
<dbReference type="InterPro" id="IPR041698">
    <property type="entry name" value="Methyltransf_25"/>
</dbReference>
<dbReference type="PANTHER" id="PTHR43667:SF2">
    <property type="entry name" value="FATTY ACID C-METHYL TRANSFERASE"/>
    <property type="match status" value="1"/>
</dbReference>
<organism evidence="2 3">
    <name type="scientific">Paenibacillus nasutitermitis</name>
    <dbReference type="NCBI Taxonomy" id="1652958"/>
    <lineage>
        <taxon>Bacteria</taxon>
        <taxon>Bacillati</taxon>
        <taxon>Bacillota</taxon>
        <taxon>Bacilli</taxon>
        <taxon>Bacillales</taxon>
        <taxon>Paenibacillaceae</taxon>
        <taxon>Paenibacillus</taxon>
    </lineage>
</organism>
<dbReference type="Gene3D" id="3.40.50.150">
    <property type="entry name" value="Vaccinia Virus protein VP39"/>
    <property type="match status" value="1"/>
</dbReference>
<dbReference type="InterPro" id="IPR029063">
    <property type="entry name" value="SAM-dependent_MTases_sf"/>
</dbReference>
<protein>
    <submittedName>
        <fullName evidence="2">Methyltransferase</fullName>
    </submittedName>
</protein>
<keyword evidence="2" id="KW-0808">Transferase</keyword>
<dbReference type="CDD" id="cd02440">
    <property type="entry name" value="AdoMet_MTases"/>
    <property type="match status" value="1"/>
</dbReference>
<proteinExistence type="predicted"/>
<dbReference type="InterPro" id="IPR050723">
    <property type="entry name" value="CFA/CMAS"/>
</dbReference>
<dbReference type="GO" id="GO:0008168">
    <property type="term" value="F:methyltransferase activity"/>
    <property type="evidence" value="ECO:0007669"/>
    <property type="project" value="UniProtKB-KW"/>
</dbReference>
<keyword evidence="3" id="KW-1185">Reference proteome</keyword>
<comment type="caution">
    <text evidence="2">The sequence shown here is derived from an EMBL/GenBank/DDBJ whole genome shotgun (WGS) entry which is preliminary data.</text>
</comment>
<feature type="domain" description="Methyltransferase" evidence="1">
    <location>
        <begin position="56"/>
        <end position="157"/>
    </location>
</feature>
<dbReference type="AlphaFoldDB" id="A0A916YRC4"/>
<accession>A0A916YRC4</accession>
<dbReference type="Pfam" id="PF13649">
    <property type="entry name" value="Methyltransf_25"/>
    <property type="match status" value="1"/>
</dbReference>
<dbReference type="PANTHER" id="PTHR43667">
    <property type="entry name" value="CYCLOPROPANE-FATTY-ACYL-PHOSPHOLIPID SYNTHASE"/>
    <property type="match status" value="1"/>
</dbReference>
<gene>
    <name evidence="2" type="ORF">GCM10010911_14470</name>
</gene>
<sequence>MNQGNFEEAREAEASYHHELYTDHEILKPGSWMAKPIPLVMELLERLLTHKENVKVLDLGSGPGRNTIPIALRLKETNSKVVGIDLLDEAVGQLLENAEKYKIADKIQAKVGDAEHADILENDYDYIVACGCLEHVSSKEAFIAVLEKMKRGTRIGGIHCIEMNTGIQELDKASGRELETLIELNLPQQEALRIFEEVYQGWNVLEKRTKLQTIEEEKYEEPSEFRANSITFAVQKM</sequence>
<keyword evidence="2" id="KW-0489">Methyltransferase</keyword>
<evidence type="ECO:0000259" key="1">
    <source>
        <dbReference type="Pfam" id="PF13649"/>
    </source>
</evidence>
<dbReference type="EMBL" id="BMHP01000001">
    <property type="protein sequence ID" value="GGD57779.1"/>
    <property type="molecule type" value="Genomic_DNA"/>
</dbReference>
<evidence type="ECO:0000313" key="3">
    <source>
        <dbReference type="Proteomes" id="UP000612456"/>
    </source>
</evidence>
<dbReference type="SUPFAM" id="SSF53335">
    <property type="entry name" value="S-adenosyl-L-methionine-dependent methyltransferases"/>
    <property type="match status" value="1"/>
</dbReference>
<dbReference type="Proteomes" id="UP000612456">
    <property type="component" value="Unassembled WGS sequence"/>
</dbReference>
<dbReference type="RefSeq" id="WP_188990491.1">
    <property type="nucleotide sequence ID" value="NZ_BMHP01000001.1"/>
</dbReference>